<keyword evidence="5 8" id="KW-0067">ATP-binding</keyword>
<dbReference type="PRINTS" id="PR01039">
    <property type="entry name" value="TRNASYNTHTRP"/>
</dbReference>
<evidence type="ECO:0000256" key="2">
    <source>
        <dbReference type="ARBA" id="ARBA00013161"/>
    </source>
</evidence>
<dbReference type="Gene3D" id="1.10.240.10">
    <property type="entry name" value="Tyrosyl-Transfer RNA Synthetase"/>
    <property type="match status" value="1"/>
</dbReference>
<name>A0A426S4Q2_9ACTN</name>
<evidence type="ECO:0000256" key="4">
    <source>
        <dbReference type="ARBA" id="ARBA00022741"/>
    </source>
</evidence>
<evidence type="ECO:0000256" key="5">
    <source>
        <dbReference type="ARBA" id="ARBA00022840"/>
    </source>
</evidence>
<keyword evidence="7 8" id="KW-0030">Aminoacyl-tRNA synthetase</keyword>
<evidence type="ECO:0000256" key="6">
    <source>
        <dbReference type="ARBA" id="ARBA00022917"/>
    </source>
</evidence>
<protein>
    <recommendedName>
        <fullName evidence="2">tryptophan--tRNA ligase</fullName>
        <ecNumber evidence="2">6.1.1.2</ecNumber>
    </recommendedName>
</protein>
<keyword evidence="6 8" id="KW-0648">Protein biosynthesis</keyword>
<dbReference type="PANTHER" id="PTHR43766">
    <property type="entry name" value="TRYPTOPHAN--TRNA LIGASE, MITOCHONDRIAL"/>
    <property type="match status" value="1"/>
</dbReference>
<dbReference type="InterPro" id="IPR050203">
    <property type="entry name" value="Trp-tRNA_synthetase"/>
</dbReference>
<reference evidence="9 10" key="1">
    <citation type="submission" date="2017-10" db="EMBL/GenBank/DDBJ databases">
        <title>Draft genome of actinobacteria isolated from guarana (Paullinia cupana (Mart.) Ducke.</title>
        <authorList>
            <person name="Siqueira K.A."/>
            <person name="Liotti R.G."/>
            <person name="Mendes T.A."/>
            <person name="Soares M.A."/>
        </authorList>
    </citation>
    <scope>NUCLEOTIDE SEQUENCE [LARGE SCALE GENOMIC DNA]</scope>
    <source>
        <strain evidence="9 10">199</strain>
    </source>
</reference>
<organism evidence="9 10">
    <name type="scientific">Streptomyces griseofuscus</name>
    <dbReference type="NCBI Taxonomy" id="146922"/>
    <lineage>
        <taxon>Bacteria</taxon>
        <taxon>Bacillati</taxon>
        <taxon>Actinomycetota</taxon>
        <taxon>Actinomycetes</taxon>
        <taxon>Kitasatosporales</taxon>
        <taxon>Streptomycetaceae</taxon>
        <taxon>Streptomyces</taxon>
    </lineage>
</organism>
<evidence type="ECO:0000256" key="7">
    <source>
        <dbReference type="ARBA" id="ARBA00023146"/>
    </source>
</evidence>
<dbReference type="PROSITE" id="PS00178">
    <property type="entry name" value="AA_TRNA_LIGASE_I"/>
    <property type="match status" value="1"/>
</dbReference>
<dbReference type="GO" id="GO:0006436">
    <property type="term" value="P:tryptophanyl-tRNA aminoacylation"/>
    <property type="evidence" value="ECO:0007669"/>
    <property type="project" value="InterPro"/>
</dbReference>
<evidence type="ECO:0000313" key="10">
    <source>
        <dbReference type="Proteomes" id="UP000276379"/>
    </source>
</evidence>
<dbReference type="InterPro" id="IPR014729">
    <property type="entry name" value="Rossmann-like_a/b/a_fold"/>
</dbReference>
<dbReference type="EMBL" id="PDES01000009">
    <property type="protein sequence ID" value="RRQ84690.1"/>
    <property type="molecule type" value="Genomic_DNA"/>
</dbReference>
<dbReference type="PANTHER" id="PTHR43766:SF1">
    <property type="entry name" value="TRYPTOPHAN--TRNA LIGASE, MITOCHONDRIAL"/>
    <property type="match status" value="1"/>
</dbReference>
<dbReference type="InterPro" id="IPR001412">
    <property type="entry name" value="aa-tRNA-synth_I_CS"/>
</dbReference>
<dbReference type="RefSeq" id="WP_125214075.1">
    <property type="nucleotide sequence ID" value="NZ_PDES01000009.1"/>
</dbReference>
<dbReference type="GO" id="GO:0005524">
    <property type="term" value="F:ATP binding"/>
    <property type="evidence" value="ECO:0007669"/>
    <property type="project" value="UniProtKB-KW"/>
</dbReference>
<evidence type="ECO:0000313" key="9">
    <source>
        <dbReference type="EMBL" id="RRQ84690.1"/>
    </source>
</evidence>
<evidence type="ECO:0000256" key="1">
    <source>
        <dbReference type="ARBA" id="ARBA00005594"/>
    </source>
</evidence>
<proteinExistence type="inferred from homology"/>
<dbReference type="InterPro" id="IPR002306">
    <property type="entry name" value="Trp-tRNA-ligase"/>
</dbReference>
<dbReference type="SUPFAM" id="SSF52374">
    <property type="entry name" value="Nucleotidylyl transferase"/>
    <property type="match status" value="1"/>
</dbReference>
<comment type="caution">
    <text evidence="9">The sequence shown here is derived from an EMBL/GenBank/DDBJ whole genome shotgun (WGS) entry which is preliminary data.</text>
</comment>
<keyword evidence="10" id="KW-1185">Reference proteome</keyword>
<evidence type="ECO:0000256" key="8">
    <source>
        <dbReference type="RuleBase" id="RU363036"/>
    </source>
</evidence>
<dbReference type="GO" id="GO:0004830">
    <property type="term" value="F:tryptophan-tRNA ligase activity"/>
    <property type="evidence" value="ECO:0007669"/>
    <property type="project" value="UniProtKB-EC"/>
</dbReference>
<dbReference type="InterPro" id="IPR002305">
    <property type="entry name" value="aa-tRNA-synth_Ic"/>
</dbReference>
<evidence type="ECO:0000256" key="3">
    <source>
        <dbReference type="ARBA" id="ARBA00022598"/>
    </source>
</evidence>
<dbReference type="EC" id="6.1.1.2" evidence="2"/>
<dbReference type="Pfam" id="PF00579">
    <property type="entry name" value="tRNA-synt_1b"/>
    <property type="match status" value="1"/>
</dbReference>
<dbReference type="Proteomes" id="UP000276379">
    <property type="component" value="Unassembled WGS sequence"/>
</dbReference>
<sequence length="317" mass="33519">MSRPITSIPPSGPLHLGHYCGALAPFVALQSESRTAFLAVADLHLMAPRAIRAATAAVPDSAAILVAECLAAGVDADRCVFYRQSDVPELALINGLLHNLVTVEELLPQRGYARRAGGRPSLGMLGWPVLEAADIIGTSATHVAIGAGNARHMEICYGLLTRLRDEWGIDLPVPAATVGAVDLPGLDGARKMSRSRGNCLLLGADEPALRARVHTMAIRSEDGRSVPAAYLAALGHTAEADRVARGLTDGTMRPDEARELVLAAVLTHIAPIGRRAGELADERSKLDGLLAAGTERVRDLTDSTLRRLRRGLGLTRA</sequence>
<keyword evidence="3 8" id="KW-0436">Ligase</keyword>
<gene>
    <name evidence="9" type="ORF">CQW44_21780</name>
</gene>
<keyword evidence="4 8" id="KW-0547">Nucleotide-binding</keyword>
<comment type="similarity">
    <text evidence="1 8">Belongs to the class-I aminoacyl-tRNA synthetase family.</text>
</comment>
<dbReference type="Gene3D" id="3.40.50.620">
    <property type="entry name" value="HUPs"/>
    <property type="match status" value="1"/>
</dbReference>
<accession>A0A426S4Q2</accession>
<dbReference type="AlphaFoldDB" id="A0A426S4Q2"/>